<reference evidence="12 13" key="1">
    <citation type="submission" date="2024-05" db="EMBL/GenBank/DDBJ databases">
        <title>Genetic variation in Jamaican populations of the coffee berry borer (Hypothenemus hampei).</title>
        <authorList>
            <person name="Errbii M."/>
            <person name="Myrie A."/>
        </authorList>
    </citation>
    <scope>NUCLEOTIDE SEQUENCE [LARGE SCALE GENOMIC DNA]</scope>
    <source>
        <strain evidence="12">JA-Hopewell-2020-01-JO</strain>
        <tissue evidence="12">Whole body</tissue>
    </source>
</reference>
<feature type="chain" id="PRO_5044803763" description="Fringe-like glycosyltransferase domain-containing protein" evidence="10">
    <location>
        <begin position="17"/>
        <end position="457"/>
    </location>
</feature>
<dbReference type="EMBL" id="JBDJPC010000007">
    <property type="protein sequence ID" value="KAL1494727.1"/>
    <property type="molecule type" value="Genomic_DNA"/>
</dbReference>
<dbReference type="GO" id="GO:0012505">
    <property type="term" value="C:endomembrane system"/>
    <property type="evidence" value="ECO:0007669"/>
    <property type="project" value="UniProtKB-SubCell"/>
</dbReference>
<evidence type="ECO:0000256" key="10">
    <source>
        <dbReference type="SAM" id="SignalP"/>
    </source>
</evidence>
<evidence type="ECO:0000256" key="2">
    <source>
        <dbReference type="ARBA" id="ARBA00008661"/>
    </source>
</evidence>
<evidence type="ECO:0000256" key="5">
    <source>
        <dbReference type="ARBA" id="ARBA00022692"/>
    </source>
</evidence>
<keyword evidence="4" id="KW-0808">Transferase</keyword>
<dbReference type="InterPro" id="IPR003378">
    <property type="entry name" value="Fringe-like_glycosylTrfase"/>
</dbReference>
<gene>
    <name evidence="12" type="ORF">ABEB36_010277</name>
</gene>
<protein>
    <recommendedName>
        <fullName evidence="11">Fringe-like glycosyltransferase domain-containing protein</fullName>
    </recommendedName>
</protein>
<evidence type="ECO:0000256" key="3">
    <source>
        <dbReference type="ARBA" id="ARBA00022676"/>
    </source>
</evidence>
<evidence type="ECO:0000313" key="13">
    <source>
        <dbReference type="Proteomes" id="UP001566132"/>
    </source>
</evidence>
<comment type="similarity">
    <text evidence="2">Belongs to the glycosyltransferase 31 family.</text>
</comment>
<keyword evidence="5" id="KW-0812">Transmembrane</keyword>
<keyword evidence="10" id="KW-0732">Signal</keyword>
<keyword evidence="7" id="KW-1133">Transmembrane helix</keyword>
<evidence type="ECO:0000259" key="11">
    <source>
        <dbReference type="Pfam" id="PF02434"/>
    </source>
</evidence>
<keyword evidence="13" id="KW-1185">Reference proteome</keyword>
<feature type="domain" description="Fringe-like glycosyltransferase" evidence="11">
    <location>
        <begin position="227"/>
        <end position="430"/>
    </location>
</feature>
<dbReference type="Pfam" id="PF02434">
    <property type="entry name" value="Fringe"/>
    <property type="match status" value="2"/>
</dbReference>
<dbReference type="GO" id="GO:0016757">
    <property type="term" value="F:glycosyltransferase activity"/>
    <property type="evidence" value="ECO:0007669"/>
    <property type="project" value="UniProtKB-KW"/>
</dbReference>
<feature type="signal peptide" evidence="10">
    <location>
        <begin position="1"/>
        <end position="16"/>
    </location>
</feature>
<dbReference type="AlphaFoldDB" id="A0ABD1EJ49"/>
<keyword evidence="8" id="KW-0472">Membrane</keyword>
<evidence type="ECO:0000256" key="1">
    <source>
        <dbReference type="ARBA" id="ARBA00004606"/>
    </source>
</evidence>
<dbReference type="GO" id="GO:0016020">
    <property type="term" value="C:membrane"/>
    <property type="evidence" value="ECO:0007669"/>
    <property type="project" value="UniProtKB-SubCell"/>
</dbReference>
<sequence length="457" mass="52897">MLFIYVLFTLFQFSVQLENTNIIYVIISQNNYYSQQISNTLKQTLYEDYRSLGLNKPKIYVSKEDFNVPGDWTLTPLISPILNITQPLTEWIILLEERTQISVELLLNTLRQYDFTKDIWIGHALHDKEATIVHHFAFYENPTFFKYPNIGSGIALSIPLLKKLESYLKQGLSKQLDFHIDPSHEFAHLIYNMRNDLMLRHDNSFCCKKGPNCATYPRKFKPCGCVDVSTIFFAIKTCKRFHENRVTVVKNTWYNYAKHKMFFSDVEDSNIPTVSLNVANTEQGHCQKTMEILKYTLKEFQKNPLLKWLALIDDDTILSVSRIANVTTCYNNDSQPFILGERYRFGIQGFDYPTGGAGILFNVPALQILASKCTCPRPDSPDDMVVGICALELGIELVYIPQMHQARPDDYAFGRLATNDAVTFHKHWMNDPQRVYEKWFLADDSMLPLEPDVKLEL</sequence>
<comment type="subcellular location">
    <subcellularLocation>
        <location evidence="9">Endomembrane system</location>
        <topology evidence="9">Single-pass membrane protein</topology>
    </subcellularLocation>
    <subcellularLocation>
        <location evidence="1">Membrane</location>
        <topology evidence="1">Single-pass type II membrane protein</topology>
    </subcellularLocation>
</comment>
<feature type="domain" description="Fringe-like glycosyltransferase" evidence="11">
    <location>
        <begin position="89"/>
        <end position="169"/>
    </location>
</feature>
<evidence type="ECO:0000256" key="6">
    <source>
        <dbReference type="ARBA" id="ARBA00022968"/>
    </source>
</evidence>
<accession>A0ABD1EJ49</accession>
<evidence type="ECO:0000256" key="7">
    <source>
        <dbReference type="ARBA" id="ARBA00022989"/>
    </source>
</evidence>
<keyword evidence="3" id="KW-0328">Glycosyltransferase</keyword>
<comment type="caution">
    <text evidence="12">The sequence shown here is derived from an EMBL/GenBank/DDBJ whole genome shotgun (WGS) entry which is preliminary data.</text>
</comment>
<keyword evidence="6" id="KW-0735">Signal-anchor</keyword>
<evidence type="ECO:0000256" key="4">
    <source>
        <dbReference type="ARBA" id="ARBA00022679"/>
    </source>
</evidence>
<evidence type="ECO:0000313" key="12">
    <source>
        <dbReference type="EMBL" id="KAL1494727.1"/>
    </source>
</evidence>
<proteinExistence type="inferred from homology"/>
<evidence type="ECO:0000256" key="9">
    <source>
        <dbReference type="ARBA" id="ARBA00037847"/>
    </source>
</evidence>
<organism evidence="12 13">
    <name type="scientific">Hypothenemus hampei</name>
    <name type="common">Coffee berry borer</name>
    <dbReference type="NCBI Taxonomy" id="57062"/>
    <lineage>
        <taxon>Eukaryota</taxon>
        <taxon>Metazoa</taxon>
        <taxon>Ecdysozoa</taxon>
        <taxon>Arthropoda</taxon>
        <taxon>Hexapoda</taxon>
        <taxon>Insecta</taxon>
        <taxon>Pterygota</taxon>
        <taxon>Neoptera</taxon>
        <taxon>Endopterygota</taxon>
        <taxon>Coleoptera</taxon>
        <taxon>Polyphaga</taxon>
        <taxon>Cucujiformia</taxon>
        <taxon>Curculionidae</taxon>
        <taxon>Scolytinae</taxon>
        <taxon>Hypothenemus</taxon>
    </lineage>
</organism>
<evidence type="ECO:0000256" key="8">
    <source>
        <dbReference type="ARBA" id="ARBA00023136"/>
    </source>
</evidence>
<dbReference type="PANTHER" id="PTHR10811">
    <property type="entry name" value="FRINGE-RELATED"/>
    <property type="match status" value="1"/>
</dbReference>
<name>A0ABD1EJ49_HYPHA</name>
<dbReference type="Gene3D" id="3.90.550.50">
    <property type="match status" value="2"/>
</dbReference>
<dbReference type="Proteomes" id="UP001566132">
    <property type="component" value="Unassembled WGS sequence"/>
</dbReference>